<comment type="similarity">
    <text evidence="1">Belongs to the RecJ family.</text>
</comment>
<dbReference type="InterPro" id="IPR003156">
    <property type="entry name" value="DHHA1_dom"/>
</dbReference>
<evidence type="ECO:0000256" key="3">
    <source>
        <dbReference type="ARBA" id="ARBA00022722"/>
    </source>
</evidence>
<name>A0ABT7HJM5_9FUSO</name>
<keyword evidence="4" id="KW-0378">Hydrolase</keyword>
<evidence type="ECO:0000256" key="4">
    <source>
        <dbReference type="ARBA" id="ARBA00022801"/>
    </source>
</evidence>
<evidence type="ECO:0000259" key="6">
    <source>
        <dbReference type="Pfam" id="PF01368"/>
    </source>
</evidence>
<comment type="caution">
    <text evidence="9">The sequence shown here is derived from an EMBL/GenBank/DDBJ whole genome shotgun (WGS) entry which is preliminary data.</text>
</comment>
<reference evidence="9 10" key="1">
    <citation type="submission" date="2023-06" db="EMBL/GenBank/DDBJ databases">
        <title>Antibody response to the Sneathia vaginalis cytopathogenic toxin A during pregnancy.</title>
        <authorList>
            <person name="Mccoy Z.T."/>
            <person name="Serrano M.G."/>
            <person name="Spaine K."/>
            <person name="Edwards D.J."/>
            <person name="Buck G.A."/>
            <person name="Jefferson K."/>
        </authorList>
    </citation>
    <scope>NUCLEOTIDE SEQUENCE [LARGE SCALE GENOMIC DNA]</scope>
    <source>
        <strain evidence="9 10">CCUG 42621</strain>
    </source>
</reference>
<dbReference type="InterPro" id="IPR051673">
    <property type="entry name" value="SSDNA_exonuclease_RecJ"/>
</dbReference>
<evidence type="ECO:0000259" key="7">
    <source>
        <dbReference type="Pfam" id="PF02272"/>
    </source>
</evidence>
<dbReference type="PANTHER" id="PTHR30255">
    <property type="entry name" value="SINGLE-STRANDED-DNA-SPECIFIC EXONUCLEASE RECJ"/>
    <property type="match status" value="1"/>
</dbReference>
<dbReference type="InterPro" id="IPR004610">
    <property type="entry name" value="RecJ"/>
</dbReference>
<evidence type="ECO:0000256" key="1">
    <source>
        <dbReference type="ARBA" id="ARBA00005915"/>
    </source>
</evidence>
<keyword evidence="5 9" id="KW-0269">Exonuclease</keyword>
<evidence type="ECO:0000259" key="8">
    <source>
        <dbReference type="Pfam" id="PF17768"/>
    </source>
</evidence>
<evidence type="ECO:0000313" key="10">
    <source>
        <dbReference type="Proteomes" id="UP001225134"/>
    </source>
</evidence>
<protein>
    <recommendedName>
        <fullName evidence="2">Single-stranded-DNA-specific exonuclease RecJ</fullName>
    </recommendedName>
</protein>
<dbReference type="SUPFAM" id="SSF64182">
    <property type="entry name" value="DHH phosphoesterases"/>
    <property type="match status" value="1"/>
</dbReference>
<dbReference type="Gene3D" id="3.90.1640.30">
    <property type="match status" value="1"/>
</dbReference>
<sequence length="859" mass="98431">MQNTKWVLKEKKAQITSLPIDKDILNILATRGITKKEDIINFIQPNIKNLHNPLLLTDLEKAVEKIFVAISNDEKICIYGDYDVDGITSTSILYLALKKLGAKNIDFYIPIRDEGYGLNNQAIKQIKDNGADLIITVDCGITSYKEINYANSLGLTVIVTDHHNLLDPVVPNAYAVVNPKRLENKYPFKELAGVGTAFMLVLELFKRKDMYEEAFNYIDLVSLGTIADVVPLVQENRIIVKYGLKQLQSTKNLGLKLLINKVFQDKIDDFSVGDVAFTICPIFNAAGRLQDAKLVVHLLISQNAREIEAIIEELLLKNSERKKIQNDIFNLAKKEIEKNEKDYILISSSPLYHHGVIGIVAAKFVDIYFKPCIILEEKKDEGIAVASCRSIPNFDITKALQYCGDLLVRYGGHVGAAGFTIEIKNIKKFKEKINAYAKKYLKEADFCKLIEIDKAIPIQKISYEFYRILELLKPFGFGNPNPTFLTKNIIVENSKVIGQDKTHLSFDFSQKGFVNKGAVWFSKASLIDKINKGIFYDIVYKINLNLYNGKYYTKVLIDDMKESKLSDDGLSFLKSLHETSFPMKSIFYSNCILNKDEILDISYHTQRLSIYKGNNFLGKLDYNISRLLYQLNKLYNFNFKIKVIKTTNINDIFSVDILILRKFDLLCFKKNDINIFKYVKKELISYLDYDSTTKLALSALYKKHKNILLSSKNINTPLSANIYLTFAMYNNLKGFSTCLLTNNSNLLTNQRLAYFTTKEPTAPYAILDRNTYDKEIDLSTFKQVILLDDKIDEFKDFYSVKNKVNLPKNILKLSKENVKIYGNENIYTSFLSFEDKKNFIEKIKNNEIILSDESIYEIL</sequence>
<evidence type="ECO:0000256" key="5">
    <source>
        <dbReference type="ARBA" id="ARBA00022839"/>
    </source>
</evidence>
<dbReference type="InterPro" id="IPR041122">
    <property type="entry name" value="RecJ_OB"/>
</dbReference>
<dbReference type="Pfam" id="PF01368">
    <property type="entry name" value="DHH"/>
    <property type="match status" value="1"/>
</dbReference>
<dbReference type="GO" id="GO:0004527">
    <property type="term" value="F:exonuclease activity"/>
    <property type="evidence" value="ECO:0007669"/>
    <property type="project" value="UniProtKB-KW"/>
</dbReference>
<dbReference type="NCBIfam" id="TIGR00644">
    <property type="entry name" value="recJ"/>
    <property type="match status" value="1"/>
</dbReference>
<dbReference type="EMBL" id="JASSPP010000006">
    <property type="protein sequence ID" value="MDK9580716.1"/>
    <property type="molecule type" value="Genomic_DNA"/>
</dbReference>
<dbReference type="RefSeq" id="WP_285152992.1">
    <property type="nucleotide sequence ID" value="NZ_JASSPP010000006.1"/>
</dbReference>
<dbReference type="InterPro" id="IPR001667">
    <property type="entry name" value="DDH_dom"/>
</dbReference>
<gene>
    <name evidence="9" type="primary">recJ</name>
    <name evidence="9" type="ORF">QQA45_04205</name>
</gene>
<dbReference type="Gene3D" id="3.10.310.30">
    <property type="match status" value="1"/>
</dbReference>
<organism evidence="9 10">
    <name type="scientific">Sneathia sanguinegens</name>
    <dbReference type="NCBI Taxonomy" id="40543"/>
    <lineage>
        <taxon>Bacteria</taxon>
        <taxon>Fusobacteriati</taxon>
        <taxon>Fusobacteriota</taxon>
        <taxon>Fusobacteriia</taxon>
        <taxon>Fusobacteriales</taxon>
        <taxon>Leptotrichiaceae</taxon>
        <taxon>Sneathia</taxon>
    </lineage>
</organism>
<keyword evidence="3" id="KW-0540">Nuclease</keyword>
<feature type="domain" description="RecJ OB" evidence="8">
    <location>
        <begin position="452"/>
        <end position="559"/>
    </location>
</feature>
<evidence type="ECO:0000256" key="2">
    <source>
        <dbReference type="ARBA" id="ARBA00019841"/>
    </source>
</evidence>
<dbReference type="Pfam" id="PF17768">
    <property type="entry name" value="RecJ_OB"/>
    <property type="match status" value="1"/>
</dbReference>
<keyword evidence="10" id="KW-1185">Reference proteome</keyword>
<feature type="domain" description="DDH" evidence="6">
    <location>
        <begin position="75"/>
        <end position="225"/>
    </location>
</feature>
<dbReference type="InterPro" id="IPR038763">
    <property type="entry name" value="DHH_sf"/>
</dbReference>
<proteinExistence type="inferred from homology"/>
<evidence type="ECO:0000313" key="9">
    <source>
        <dbReference type="EMBL" id="MDK9580716.1"/>
    </source>
</evidence>
<accession>A0ABT7HJM5</accession>
<dbReference type="Pfam" id="PF02272">
    <property type="entry name" value="DHHA1"/>
    <property type="match status" value="1"/>
</dbReference>
<dbReference type="PANTHER" id="PTHR30255:SF2">
    <property type="entry name" value="SINGLE-STRANDED-DNA-SPECIFIC EXONUCLEASE RECJ"/>
    <property type="match status" value="1"/>
</dbReference>
<feature type="domain" description="DHHA1" evidence="7">
    <location>
        <begin position="345"/>
        <end position="439"/>
    </location>
</feature>
<dbReference type="Proteomes" id="UP001225134">
    <property type="component" value="Unassembled WGS sequence"/>
</dbReference>